<dbReference type="SUPFAM" id="SSF52833">
    <property type="entry name" value="Thioredoxin-like"/>
    <property type="match status" value="1"/>
</dbReference>
<evidence type="ECO:0000256" key="1">
    <source>
        <dbReference type="SAM" id="MobiDB-lite"/>
    </source>
</evidence>
<dbReference type="GO" id="GO:0016491">
    <property type="term" value="F:oxidoreductase activity"/>
    <property type="evidence" value="ECO:0007669"/>
    <property type="project" value="InterPro"/>
</dbReference>
<evidence type="ECO:0000259" key="3">
    <source>
        <dbReference type="PROSITE" id="PS51352"/>
    </source>
</evidence>
<organism evidence="4 5">
    <name type="scientific">Sphingobacterium alkalisoli</name>
    <dbReference type="NCBI Taxonomy" id="1874115"/>
    <lineage>
        <taxon>Bacteria</taxon>
        <taxon>Pseudomonadati</taxon>
        <taxon>Bacteroidota</taxon>
        <taxon>Sphingobacteriia</taxon>
        <taxon>Sphingobacteriales</taxon>
        <taxon>Sphingobacteriaceae</taxon>
        <taxon>Sphingobacterium</taxon>
    </lineage>
</organism>
<proteinExistence type="predicted"/>
<dbReference type="OrthoDB" id="662072at2"/>
<name>A0A4U0H5N3_9SPHI</name>
<sequence>MKNIKIVVYVTLGGTLLLGACTNNANTKAPATVNNHEDHDHSHGHDHDHEGHEHNHVVESTADLQKQTSTTDSKKAEPIPNIPPFTFYKVKSGISFTNADLPKGKKTIFVLFDPGCHHCREEANALAKNYHKLKDINLYFVSMNDPALMASFLESFAKELVDKPNVQVLYDRNQDFIQKFHVPSQFPANYVYDVNGKLQSYWEGDKNINEIITLYTK</sequence>
<gene>
    <name evidence="4" type="ORF">FAZ19_08470</name>
</gene>
<accession>A0A4U0H5N3</accession>
<reference evidence="4 5" key="1">
    <citation type="submission" date="2019-04" db="EMBL/GenBank/DDBJ databases">
        <title>Sphingobacterium olei sp. nov., isolated from oil-contaminated soil.</title>
        <authorList>
            <person name="Liu B."/>
        </authorList>
    </citation>
    <scope>NUCLEOTIDE SEQUENCE [LARGE SCALE GENOMIC DNA]</scope>
    <source>
        <strain evidence="4 5">Y3L14</strain>
    </source>
</reference>
<feature type="signal peptide" evidence="2">
    <location>
        <begin position="1"/>
        <end position="25"/>
    </location>
</feature>
<dbReference type="EMBL" id="SUKA01000002">
    <property type="protein sequence ID" value="TJY66926.1"/>
    <property type="molecule type" value="Genomic_DNA"/>
</dbReference>
<comment type="caution">
    <text evidence="4">The sequence shown here is derived from an EMBL/GenBank/DDBJ whole genome shotgun (WGS) entry which is preliminary data.</text>
</comment>
<dbReference type="PANTHER" id="PTHR42852">
    <property type="entry name" value="THIOL:DISULFIDE INTERCHANGE PROTEIN DSBE"/>
    <property type="match status" value="1"/>
</dbReference>
<dbReference type="GO" id="GO:0016209">
    <property type="term" value="F:antioxidant activity"/>
    <property type="evidence" value="ECO:0007669"/>
    <property type="project" value="InterPro"/>
</dbReference>
<feature type="compositionally biased region" description="Polar residues" evidence="1">
    <location>
        <begin position="62"/>
        <end position="71"/>
    </location>
</feature>
<dbReference type="Proteomes" id="UP000309872">
    <property type="component" value="Unassembled WGS sequence"/>
</dbReference>
<feature type="chain" id="PRO_5020673162" evidence="2">
    <location>
        <begin position="26"/>
        <end position="217"/>
    </location>
</feature>
<keyword evidence="5" id="KW-1185">Reference proteome</keyword>
<dbReference type="InterPro" id="IPR013766">
    <property type="entry name" value="Thioredoxin_domain"/>
</dbReference>
<evidence type="ECO:0000256" key="2">
    <source>
        <dbReference type="SAM" id="SignalP"/>
    </source>
</evidence>
<dbReference type="PANTHER" id="PTHR42852:SF13">
    <property type="entry name" value="PROTEIN DIPZ"/>
    <property type="match status" value="1"/>
</dbReference>
<keyword evidence="2" id="KW-0732">Signal</keyword>
<dbReference type="PROSITE" id="PS51257">
    <property type="entry name" value="PROKAR_LIPOPROTEIN"/>
    <property type="match status" value="1"/>
</dbReference>
<feature type="compositionally biased region" description="Basic and acidic residues" evidence="1">
    <location>
        <begin position="35"/>
        <end position="57"/>
    </location>
</feature>
<dbReference type="AlphaFoldDB" id="A0A4U0H5N3"/>
<dbReference type="InterPro" id="IPR000866">
    <property type="entry name" value="AhpC/TSA"/>
</dbReference>
<dbReference type="InterPro" id="IPR036249">
    <property type="entry name" value="Thioredoxin-like_sf"/>
</dbReference>
<dbReference type="PROSITE" id="PS51352">
    <property type="entry name" value="THIOREDOXIN_2"/>
    <property type="match status" value="1"/>
</dbReference>
<feature type="domain" description="Thioredoxin" evidence="3">
    <location>
        <begin position="76"/>
        <end position="217"/>
    </location>
</feature>
<evidence type="ECO:0000313" key="4">
    <source>
        <dbReference type="EMBL" id="TJY66926.1"/>
    </source>
</evidence>
<dbReference type="InterPro" id="IPR050553">
    <property type="entry name" value="Thioredoxin_ResA/DsbE_sf"/>
</dbReference>
<evidence type="ECO:0000313" key="5">
    <source>
        <dbReference type="Proteomes" id="UP000309872"/>
    </source>
</evidence>
<feature type="region of interest" description="Disordered" evidence="1">
    <location>
        <begin position="29"/>
        <end position="78"/>
    </location>
</feature>
<dbReference type="RefSeq" id="WP_136820275.1">
    <property type="nucleotide sequence ID" value="NZ_BMJX01000002.1"/>
</dbReference>
<dbReference type="Pfam" id="PF00578">
    <property type="entry name" value="AhpC-TSA"/>
    <property type="match status" value="1"/>
</dbReference>
<dbReference type="Gene3D" id="3.40.30.10">
    <property type="entry name" value="Glutaredoxin"/>
    <property type="match status" value="1"/>
</dbReference>
<protein>
    <submittedName>
        <fullName evidence="4">Redoxin domain-containing protein</fullName>
    </submittedName>
</protein>